<dbReference type="Pfam" id="PF04456">
    <property type="entry name" value="DUF503"/>
    <property type="match status" value="1"/>
</dbReference>
<comment type="caution">
    <text evidence="1">The sequence shown here is derived from an EMBL/GenBank/DDBJ whole genome shotgun (WGS) entry which is preliminary data.</text>
</comment>
<keyword evidence="2" id="KW-1185">Reference proteome</keyword>
<reference evidence="1 2" key="1">
    <citation type="submission" date="2020-08" db="EMBL/GenBank/DDBJ databases">
        <title>Genomic Encyclopedia of Type Strains, Phase IV (KMG-IV): sequencing the most valuable type-strain genomes for metagenomic binning, comparative biology and taxonomic classification.</title>
        <authorList>
            <person name="Goeker M."/>
        </authorList>
    </citation>
    <scope>NUCLEOTIDE SEQUENCE [LARGE SCALE GENOMIC DNA]</scope>
    <source>
        <strain evidence="1 2">DSM 24696</strain>
    </source>
</reference>
<dbReference type="RefSeq" id="WP_184662514.1">
    <property type="nucleotide sequence ID" value="NZ_JACHHB010000001.1"/>
</dbReference>
<evidence type="ECO:0008006" key="3">
    <source>
        <dbReference type="Google" id="ProtNLM"/>
    </source>
</evidence>
<accession>A0A840QKS3</accession>
<dbReference type="InterPro" id="IPR007546">
    <property type="entry name" value="DUF503"/>
</dbReference>
<dbReference type="EMBL" id="JACHHB010000001">
    <property type="protein sequence ID" value="MBB5172033.1"/>
    <property type="molecule type" value="Genomic_DNA"/>
</dbReference>
<dbReference type="InterPro" id="IPR036746">
    <property type="entry name" value="TT1725-like_sf"/>
</dbReference>
<proteinExistence type="predicted"/>
<dbReference type="PANTHER" id="PTHR36441:SF1">
    <property type="entry name" value="DUF503 DOMAIN-CONTAINING PROTEIN"/>
    <property type="match status" value="1"/>
</dbReference>
<name>A0A840QKS3_9BACI</name>
<dbReference type="Gene3D" id="3.30.70.1120">
    <property type="entry name" value="TT1725-like"/>
    <property type="match status" value="1"/>
</dbReference>
<dbReference type="SUPFAM" id="SSF103007">
    <property type="entry name" value="Hypothetical protein TT1725"/>
    <property type="match status" value="1"/>
</dbReference>
<sequence length="92" mass="10848">MIGSVTFDIYIYESTSLKQKRAVLQRVLTRIKQRFNVSVAETSHQNLWQRSELTIVGVNSDRVACEKELQRVLTFIDSFPEVERTETVWEWL</sequence>
<evidence type="ECO:0000313" key="2">
    <source>
        <dbReference type="Proteomes" id="UP000551878"/>
    </source>
</evidence>
<gene>
    <name evidence="1" type="ORF">HNQ41_000173</name>
</gene>
<dbReference type="AlphaFoldDB" id="A0A840QKS3"/>
<evidence type="ECO:0000313" key="1">
    <source>
        <dbReference type="EMBL" id="MBB5172033.1"/>
    </source>
</evidence>
<organism evidence="1 2">
    <name type="scientific">Texcoconibacillus texcoconensis</name>
    <dbReference type="NCBI Taxonomy" id="1095777"/>
    <lineage>
        <taxon>Bacteria</taxon>
        <taxon>Bacillati</taxon>
        <taxon>Bacillota</taxon>
        <taxon>Bacilli</taxon>
        <taxon>Bacillales</taxon>
        <taxon>Bacillaceae</taxon>
        <taxon>Texcoconibacillus</taxon>
    </lineage>
</organism>
<dbReference type="Proteomes" id="UP000551878">
    <property type="component" value="Unassembled WGS sequence"/>
</dbReference>
<dbReference type="PANTHER" id="PTHR36441">
    <property type="entry name" value="HYPOTHETICAL CYTOSOLIC PROTEIN"/>
    <property type="match status" value="1"/>
</dbReference>
<protein>
    <recommendedName>
        <fullName evidence="3">DUF503 domain-containing protein</fullName>
    </recommendedName>
</protein>